<proteinExistence type="predicted"/>
<name>A0A285PUL6_9FIRM</name>
<reference evidence="3" key="1">
    <citation type="submission" date="2017-09" db="EMBL/GenBank/DDBJ databases">
        <authorList>
            <person name="Shetty A S."/>
        </authorList>
    </citation>
    <scope>NUCLEOTIDE SEQUENCE [LARGE SCALE GENOMIC DNA]</scope>
</reference>
<feature type="transmembrane region" description="Helical" evidence="1">
    <location>
        <begin position="176"/>
        <end position="194"/>
    </location>
</feature>
<protein>
    <recommendedName>
        <fullName evidence="4">YhhN-like protein</fullName>
    </recommendedName>
</protein>
<keyword evidence="1" id="KW-1133">Transmembrane helix</keyword>
<organism evidence="2 3">
    <name type="scientific">Anaerobutyricum hallii</name>
    <dbReference type="NCBI Taxonomy" id="39488"/>
    <lineage>
        <taxon>Bacteria</taxon>
        <taxon>Bacillati</taxon>
        <taxon>Bacillota</taxon>
        <taxon>Clostridia</taxon>
        <taxon>Lachnospirales</taxon>
        <taxon>Lachnospiraceae</taxon>
        <taxon>Anaerobutyricum</taxon>
    </lineage>
</organism>
<evidence type="ECO:0008006" key="4">
    <source>
        <dbReference type="Google" id="ProtNLM"/>
    </source>
</evidence>
<feature type="transmembrane region" description="Helical" evidence="1">
    <location>
        <begin position="63"/>
        <end position="82"/>
    </location>
</feature>
<feature type="transmembrane region" description="Helical" evidence="1">
    <location>
        <begin position="12"/>
        <end position="28"/>
    </location>
</feature>
<dbReference type="AlphaFoldDB" id="A0A285PUL6"/>
<evidence type="ECO:0000256" key="1">
    <source>
        <dbReference type="SAM" id="Phobius"/>
    </source>
</evidence>
<dbReference type="KEGG" id="ehl:EHLA_2322"/>
<dbReference type="RefSeq" id="WP_096240882.1">
    <property type="nucleotide sequence ID" value="NZ_LT907978.1"/>
</dbReference>
<accession>A0A285PUL6</accession>
<feature type="transmembrane region" description="Helical" evidence="1">
    <location>
        <begin position="149"/>
        <end position="170"/>
    </location>
</feature>
<keyword evidence="3" id="KW-1185">Reference proteome</keyword>
<dbReference type="Proteomes" id="UP000217549">
    <property type="component" value="Chromosome I"/>
</dbReference>
<dbReference type="EMBL" id="LT907978">
    <property type="protein sequence ID" value="SOB72947.1"/>
    <property type="molecule type" value="Genomic_DNA"/>
</dbReference>
<gene>
    <name evidence="2" type="ORF">EHLA_2322</name>
</gene>
<evidence type="ECO:0000313" key="2">
    <source>
        <dbReference type="EMBL" id="SOB72947.1"/>
    </source>
</evidence>
<evidence type="ECO:0000313" key="3">
    <source>
        <dbReference type="Proteomes" id="UP000217549"/>
    </source>
</evidence>
<keyword evidence="1" id="KW-0812">Transmembrane</keyword>
<sequence>MNFEIIDNVFQVAVFFVAALGDMVYWFYKRDRLYIILALVHSCFMMGTLYFVLHLVIRGVVPQVFYVSEISWIASYLFMHTYQIVRYRIKKMRIAKIPVICGAGVLIASMWSGIFGPVFLTTGIFAMVAGVIVFIAVFRILYEKEPHGVCYCMIVCVVLEVALYVSSNFIHDYTRFNLYFLIDFVLTIVNMLLLPCTVWEVSRDDVY</sequence>
<feature type="transmembrane region" description="Helical" evidence="1">
    <location>
        <begin position="118"/>
        <end position="142"/>
    </location>
</feature>
<keyword evidence="1" id="KW-0472">Membrane</keyword>
<feature type="transmembrane region" description="Helical" evidence="1">
    <location>
        <begin position="35"/>
        <end position="57"/>
    </location>
</feature>
<feature type="transmembrane region" description="Helical" evidence="1">
    <location>
        <begin position="94"/>
        <end position="112"/>
    </location>
</feature>